<keyword evidence="3" id="KW-0547">Nucleotide-binding</keyword>
<sequence length="259" mass="28190">MAQGRQVADAVRAISAEAVRSDPAARADQCLLAQEALARPRAEVPSPHRGRDRQVRALLLTILPGQVIGRLNQGEAVIADHFEGVSVPFADLVSFTEHSARVTPAAMVEYLNRLFSEFDALAREHGVEKIKTIGDAYMAVAGLPDPNPDPFAVIARMALGMIDRLGHVNGHFGWPLQIRIGIHSGPVVAGIIGTHRFIYDVWGDTVNVASRLEDYSLPNRIHVSQDTARHLVGSFALEPRGSIDVKGKGKLETFFLSRI</sequence>
<evidence type="ECO:0000259" key="8">
    <source>
        <dbReference type="PROSITE" id="PS50125"/>
    </source>
</evidence>
<comment type="similarity">
    <text evidence="7">Belongs to the adenylyl cyclase class-4/guanylyl cyclase family.</text>
</comment>
<dbReference type="PROSITE" id="PS00452">
    <property type="entry name" value="GUANYLATE_CYCLASE_1"/>
    <property type="match status" value="1"/>
</dbReference>
<evidence type="ECO:0000313" key="9">
    <source>
        <dbReference type="EMBL" id="MBB5053586.1"/>
    </source>
</evidence>
<dbReference type="Proteomes" id="UP000521227">
    <property type="component" value="Unassembled WGS sequence"/>
</dbReference>
<dbReference type="SUPFAM" id="SSF55073">
    <property type="entry name" value="Nucleotide cyclase"/>
    <property type="match status" value="1"/>
</dbReference>
<dbReference type="InterPro" id="IPR029787">
    <property type="entry name" value="Nucleotide_cyclase"/>
</dbReference>
<keyword evidence="5" id="KW-0472">Membrane</keyword>
<dbReference type="Gene3D" id="3.30.70.1230">
    <property type="entry name" value="Nucleotide cyclase"/>
    <property type="match status" value="1"/>
</dbReference>
<keyword evidence="2" id="KW-0812">Transmembrane</keyword>
<dbReference type="CDD" id="cd07302">
    <property type="entry name" value="CHD"/>
    <property type="match status" value="1"/>
</dbReference>
<organism evidence="9 10">
    <name type="scientific">Afipia massiliensis</name>
    <dbReference type="NCBI Taxonomy" id="211460"/>
    <lineage>
        <taxon>Bacteria</taxon>
        <taxon>Pseudomonadati</taxon>
        <taxon>Pseudomonadota</taxon>
        <taxon>Alphaproteobacteria</taxon>
        <taxon>Hyphomicrobiales</taxon>
        <taxon>Nitrobacteraceae</taxon>
        <taxon>Afipia</taxon>
    </lineage>
</organism>
<keyword evidence="6 7" id="KW-0456">Lyase</keyword>
<dbReference type="InterPro" id="IPR050401">
    <property type="entry name" value="Cyclic_nucleotide_synthase"/>
</dbReference>
<reference evidence="9 10" key="1">
    <citation type="submission" date="2020-08" db="EMBL/GenBank/DDBJ databases">
        <title>Genomic Encyclopedia of Type Strains, Phase IV (KMG-IV): sequencing the most valuable type-strain genomes for metagenomic binning, comparative biology and taxonomic classification.</title>
        <authorList>
            <person name="Goeker M."/>
        </authorList>
    </citation>
    <scope>NUCLEOTIDE SEQUENCE [LARGE SCALE GENOMIC DNA]</scope>
    <source>
        <strain evidence="9 10">DSM 17498</strain>
    </source>
</reference>
<proteinExistence type="inferred from homology"/>
<protein>
    <submittedName>
        <fullName evidence="9">Class 3 adenylate cyclase</fullName>
    </submittedName>
</protein>
<dbReference type="GO" id="GO:0000166">
    <property type="term" value="F:nucleotide binding"/>
    <property type="evidence" value="ECO:0007669"/>
    <property type="project" value="UniProtKB-KW"/>
</dbReference>
<gene>
    <name evidence="9" type="ORF">HNQ36_003586</name>
</gene>
<evidence type="ECO:0000256" key="5">
    <source>
        <dbReference type="ARBA" id="ARBA00023136"/>
    </source>
</evidence>
<keyword evidence="4" id="KW-1133">Transmembrane helix</keyword>
<evidence type="ECO:0000256" key="1">
    <source>
        <dbReference type="ARBA" id="ARBA00004370"/>
    </source>
</evidence>
<dbReference type="GO" id="GO:0035556">
    <property type="term" value="P:intracellular signal transduction"/>
    <property type="evidence" value="ECO:0007669"/>
    <property type="project" value="InterPro"/>
</dbReference>
<name>A0A840NA52_9BRAD</name>
<dbReference type="GO" id="GO:0009190">
    <property type="term" value="P:cyclic nucleotide biosynthetic process"/>
    <property type="evidence" value="ECO:0007669"/>
    <property type="project" value="InterPro"/>
</dbReference>
<dbReference type="Pfam" id="PF00211">
    <property type="entry name" value="Guanylate_cyc"/>
    <property type="match status" value="1"/>
</dbReference>
<evidence type="ECO:0000313" key="10">
    <source>
        <dbReference type="Proteomes" id="UP000521227"/>
    </source>
</evidence>
<evidence type="ECO:0000256" key="4">
    <source>
        <dbReference type="ARBA" id="ARBA00022989"/>
    </source>
</evidence>
<dbReference type="PANTHER" id="PTHR11920">
    <property type="entry name" value="GUANYLYL CYCLASE"/>
    <property type="match status" value="1"/>
</dbReference>
<dbReference type="PANTHER" id="PTHR11920:SF335">
    <property type="entry name" value="GUANYLATE CYCLASE"/>
    <property type="match status" value="1"/>
</dbReference>
<dbReference type="PROSITE" id="PS50125">
    <property type="entry name" value="GUANYLATE_CYCLASE_2"/>
    <property type="match status" value="1"/>
</dbReference>
<accession>A0A840NA52</accession>
<dbReference type="GO" id="GO:0004016">
    <property type="term" value="F:adenylate cyclase activity"/>
    <property type="evidence" value="ECO:0007669"/>
    <property type="project" value="UniProtKB-ARBA"/>
</dbReference>
<dbReference type="GO" id="GO:0016020">
    <property type="term" value="C:membrane"/>
    <property type="evidence" value="ECO:0007669"/>
    <property type="project" value="UniProtKB-SubCell"/>
</dbReference>
<comment type="subcellular location">
    <subcellularLocation>
        <location evidence="1">Membrane</location>
    </subcellularLocation>
</comment>
<dbReference type="InterPro" id="IPR018297">
    <property type="entry name" value="A/G_cyclase_CS"/>
</dbReference>
<dbReference type="AlphaFoldDB" id="A0A840NA52"/>
<feature type="domain" description="Guanylate cyclase" evidence="8">
    <location>
        <begin position="86"/>
        <end position="213"/>
    </location>
</feature>
<dbReference type="EMBL" id="JACHIJ010000005">
    <property type="protein sequence ID" value="MBB5053586.1"/>
    <property type="molecule type" value="Genomic_DNA"/>
</dbReference>
<evidence type="ECO:0000256" key="6">
    <source>
        <dbReference type="ARBA" id="ARBA00023239"/>
    </source>
</evidence>
<evidence type="ECO:0000256" key="7">
    <source>
        <dbReference type="RuleBase" id="RU000405"/>
    </source>
</evidence>
<evidence type="ECO:0000256" key="2">
    <source>
        <dbReference type="ARBA" id="ARBA00022692"/>
    </source>
</evidence>
<evidence type="ECO:0000256" key="3">
    <source>
        <dbReference type="ARBA" id="ARBA00022741"/>
    </source>
</evidence>
<dbReference type="SMART" id="SM00044">
    <property type="entry name" value="CYCc"/>
    <property type="match status" value="1"/>
</dbReference>
<dbReference type="InterPro" id="IPR001054">
    <property type="entry name" value="A/G_cyclase"/>
</dbReference>
<comment type="caution">
    <text evidence="9">The sequence shown here is derived from an EMBL/GenBank/DDBJ whole genome shotgun (WGS) entry which is preliminary data.</text>
</comment>